<evidence type="ECO:0000313" key="2">
    <source>
        <dbReference type="EMBL" id="THV18387.1"/>
    </source>
</evidence>
<gene>
    <name evidence="2" type="ORF">E9934_01785</name>
</gene>
<feature type="transmembrane region" description="Helical" evidence="1">
    <location>
        <begin position="103"/>
        <end position="121"/>
    </location>
</feature>
<evidence type="ECO:0000313" key="3">
    <source>
        <dbReference type="Proteomes" id="UP000307087"/>
    </source>
</evidence>
<keyword evidence="1" id="KW-1133">Transmembrane helix</keyword>
<keyword evidence="3" id="KW-1185">Reference proteome</keyword>
<sequence>MNDTPDPTVGRTPSNPPPLTVAASVTAVEGIVLLILSVLEFASISSDRRELGTSVAVFFAIYGVVLLAAAWGLHRGSGWARGPVLLTQLIVLGLAWNLRDNLAVAGALVVCAGIALAGVMHPDSVAVLDRDPTQDD</sequence>
<evidence type="ECO:0000256" key="1">
    <source>
        <dbReference type="SAM" id="Phobius"/>
    </source>
</evidence>
<name>A0A4S8NN76_9ACTN</name>
<dbReference type="EMBL" id="STGW01000001">
    <property type="protein sequence ID" value="THV18387.1"/>
    <property type="molecule type" value="Genomic_DNA"/>
</dbReference>
<proteinExistence type="predicted"/>
<feature type="transmembrane region" description="Helical" evidence="1">
    <location>
        <begin position="20"/>
        <end position="39"/>
    </location>
</feature>
<dbReference type="OrthoDB" id="3827717at2"/>
<dbReference type="RefSeq" id="WP_136561101.1">
    <property type="nucleotide sequence ID" value="NZ_BAABLS010000002.1"/>
</dbReference>
<reference evidence="2 3" key="1">
    <citation type="journal article" date="2009" name="Int. J. Syst. Evol. Microbiol.">
        <title>Nocardioides caeni sp. nov., isolated from wastewater.</title>
        <authorList>
            <person name="Yoon J.H."/>
            <person name="Kang S.J."/>
            <person name="Park S."/>
            <person name="Kim W."/>
            <person name="Oh T.K."/>
        </authorList>
    </citation>
    <scope>NUCLEOTIDE SEQUENCE [LARGE SCALE GENOMIC DNA]</scope>
    <source>
        <strain evidence="2 3">DSM 23134</strain>
    </source>
</reference>
<organism evidence="2 3">
    <name type="scientific">Nocardioides caeni</name>
    <dbReference type="NCBI Taxonomy" id="574700"/>
    <lineage>
        <taxon>Bacteria</taxon>
        <taxon>Bacillati</taxon>
        <taxon>Actinomycetota</taxon>
        <taxon>Actinomycetes</taxon>
        <taxon>Propionibacteriales</taxon>
        <taxon>Nocardioidaceae</taxon>
        <taxon>Nocardioides</taxon>
    </lineage>
</organism>
<comment type="caution">
    <text evidence="2">The sequence shown here is derived from an EMBL/GenBank/DDBJ whole genome shotgun (WGS) entry which is preliminary data.</text>
</comment>
<protein>
    <recommendedName>
        <fullName evidence="4">Integral membrane protein</fullName>
    </recommendedName>
</protein>
<evidence type="ECO:0008006" key="4">
    <source>
        <dbReference type="Google" id="ProtNLM"/>
    </source>
</evidence>
<keyword evidence="1" id="KW-0812">Transmembrane</keyword>
<dbReference type="Proteomes" id="UP000307087">
    <property type="component" value="Unassembled WGS sequence"/>
</dbReference>
<feature type="transmembrane region" description="Helical" evidence="1">
    <location>
        <begin position="51"/>
        <end position="73"/>
    </location>
</feature>
<keyword evidence="1" id="KW-0472">Membrane</keyword>
<accession>A0A4S8NN76</accession>
<feature type="transmembrane region" description="Helical" evidence="1">
    <location>
        <begin position="79"/>
        <end position="96"/>
    </location>
</feature>
<dbReference type="AlphaFoldDB" id="A0A4S8NN76"/>